<dbReference type="PROSITE" id="PS50111">
    <property type="entry name" value="CHEMOTAXIS_TRANSDUC_2"/>
    <property type="match status" value="1"/>
</dbReference>
<dbReference type="PANTHER" id="PTHR32089">
    <property type="entry name" value="METHYL-ACCEPTING CHEMOTAXIS PROTEIN MCPB"/>
    <property type="match status" value="1"/>
</dbReference>
<feature type="domain" description="Methyl-accepting transducer" evidence="3">
    <location>
        <begin position="121"/>
        <end position="224"/>
    </location>
</feature>
<dbReference type="Proteomes" id="UP000216052">
    <property type="component" value="Chromosome"/>
</dbReference>
<dbReference type="EMBL" id="CP155571">
    <property type="protein sequence ID" value="XFO71732.1"/>
    <property type="molecule type" value="Genomic_DNA"/>
</dbReference>
<evidence type="ECO:0000256" key="2">
    <source>
        <dbReference type="PROSITE-ProRule" id="PRU00284"/>
    </source>
</evidence>
<proteinExistence type="predicted"/>
<dbReference type="SUPFAM" id="SSF58104">
    <property type="entry name" value="Methyl-accepting chemotaxis protein (MCP) signaling domain"/>
    <property type="match status" value="1"/>
</dbReference>
<evidence type="ECO:0000313" key="4">
    <source>
        <dbReference type="EMBL" id="XFO71732.1"/>
    </source>
</evidence>
<gene>
    <name evidence="4" type="primary">yfmS_4</name>
    <name evidence="4" type="ORF">SPACI_017660</name>
</gene>
<name>A0ABZ3J087_SPOA4</name>
<evidence type="ECO:0000313" key="5">
    <source>
        <dbReference type="Proteomes" id="UP000216052"/>
    </source>
</evidence>
<organism evidence="4 5">
    <name type="scientific">Sporomusa acidovorans (strain ATCC 49682 / DSM 3132 / Mol)</name>
    <dbReference type="NCBI Taxonomy" id="1123286"/>
    <lineage>
        <taxon>Bacteria</taxon>
        <taxon>Bacillati</taxon>
        <taxon>Bacillota</taxon>
        <taxon>Negativicutes</taxon>
        <taxon>Selenomonadales</taxon>
        <taxon>Sporomusaceae</taxon>
        <taxon>Sporomusa</taxon>
    </lineage>
</organism>
<dbReference type="PANTHER" id="PTHR32089:SF112">
    <property type="entry name" value="LYSOZYME-LIKE PROTEIN-RELATED"/>
    <property type="match status" value="1"/>
</dbReference>
<dbReference type="InterPro" id="IPR004089">
    <property type="entry name" value="MCPsignal_dom"/>
</dbReference>
<accession>A0ABZ3J087</accession>
<evidence type="ECO:0000256" key="1">
    <source>
        <dbReference type="ARBA" id="ARBA00023224"/>
    </source>
</evidence>
<keyword evidence="5" id="KW-1185">Reference proteome</keyword>
<evidence type="ECO:0000259" key="3">
    <source>
        <dbReference type="PROSITE" id="PS50111"/>
    </source>
</evidence>
<sequence>MAEENIRKKLTAEEVLERFAEIVQYLPGIVAEKIGVAIIKDGINIAEMRATPNSNQPSDIGKPVRGGVSLECLETGQRVVKVVPIEKSHIGMPYVACALPIKEGNRVIGCVTTAQFIDKQQMVSSVATDVASSAQELTAGMEELSAGSQTVADTSRELDLLSRELSKASVKTDEIVHFIKNIADQTNLLGLNAAIEAARVGDMGRGFGVVAEEVRKLVTASAIQ</sequence>
<protein>
    <submittedName>
        <fullName evidence="4">Sensory transducer protein YfmS</fullName>
    </submittedName>
</protein>
<dbReference type="Pfam" id="PF00015">
    <property type="entry name" value="MCPsignal"/>
    <property type="match status" value="1"/>
</dbReference>
<keyword evidence="1 2" id="KW-0807">Transducer</keyword>
<dbReference type="RefSeq" id="WP_281241532.1">
    <property type="nucleotide sequence ID" value="NZ_CP155571.1"/>
</dbReference>
<dbReference type="InterPro" id="IPR029151">
    <property type="entry name" value="Sensor-like_sf"/>
</dbReference>
<dbReference type="Gene3D" id="1.10.287.950">
    <property type="entry name" value="Methyl-accepting chemotaxis protein"/>
    <property type="match status" value="1"/>
</dbReference>
<dbReference type="SUPFAM" id="SSF103190">
    <property type="entry name" value="Sensory domain-like"/>
    <property type="match status" value="1"/>
</dbReference>
<reference evidence="4" key="1">
    <citation type="submission" date="2024-05" db="EMBL/GenBank/DDBJ databases">
        <title>Isolation and characterization of Sporomusa carbonis sp. nov., a carboxydotrophic hydrogenogen in the genus of Sporomusa isolated from a charcoal burning pile.</title>
        <authorList>
            <person name="Boeer T."/>
            <person name="Rosenbaum F."/>
            <person name="Eysell L."/>
            <person name="Mueller V."/>
            <person name="Daniel R."/>
            <person name="Poehlein A."/>
        </authorList>
    </citation>
    <scope>NUCLEOTIDE SEQUENCE [LARGE SCALE GENOMIC DNA]</scope>
    <source>
        <strain evidence="4">DSM 3132</strain>
    </source>
</reference>